<comment type="similarity">
    <text evidence="1">Belongs to the LysR transcriptional regulatory family.</text>
</comment>
<evidence type="ECO:0000256" key="1">
    <source>
        <dbReference type="ARBA" id="ARBA00009437"/>
    </source>
</evidence>
<keyword evidence="4" id="KW-0804">Transcription</keyword>
<feature type="domain" description="LysR substrate-binding" evidence="6">
    <location>
        <begin position="52"/>
        <end position="242"/>
    </location>
</feature>
<evidence type="ECO:0000256" key="3">
    <source>
        <dbReference type="ARBA" id="ARBA00023125"/>
    </source>
</evidence>
<evidence type="ECO:0000256" key="2">
    <source>
        <dbReference type="ARBA" id="ARBA00023015"/>
    </source>
</evidence>
<sequence length="249" mass="26034">MAAGRASKGGRRPPKPSRPAKPQRSTTSKAAPAAKKRTRPTPPPPAAVPAVPVGPFRLGAVPGTTPGKWIDIWQERMPETALELVAVSVSEQREAVASRAVDAALVRLPVDREGLHVIALYDEVPVVVCAAESHLTAVDELGLDDLAGEVVIVPGDDVLHVDVPGAEAPRFAPPETTADAIATVAAGVGVVIVPMSLARLHQRKDVEYRPLRDAPTSTVALAWPSADPSPLVDTFVGIVRGRTANSSRG</sequence>
<feature type="compositionally biased region" description="Low complexity" evidence="5">
    <location>
        <begin position="20"/>
        <end position="33"/>
    </location>
</feature>
<protein>
    <submittedName>
        <fullName evidence="7">LysR substrate-binding domain-containing protein</fullName>
    </submittedName>
</protein>
<dbReference type="EMBL" id="CP119321">
    <property type="protein sequence ID" value="WEK13505.1"/>
    <property type="molecule type" value="Genomic_DNA"/>
</dbReference>
<name>A0AAJ6B302_9MICO</name>
<gene>
    <name evidence="7" type="ORF">P0Y48_13760</name>
</gene>
<evidence type="ECO:0000313" key="8">
    <source>
        <dbReference type="Proteomes" id="UP001213972"/>
    </source>
</evidence>
<dbReference type="AlphaFoldDB" id="A0AAJ6B302"/>
<dbReference type="GO" id="GO:0003677">
    <property type="term" value="F:DNA binding"/>
    <property type="evidence" value="ECO:0007669"/>
    <property type="project" value="UniProtKB-KW"/>
</dbReference>
<dbReference type="Proteomes" id="UP001213972">
    <property type="component" value="Chromosome"/>
</dbReference>
<reference evidence="7" key="1">
    <citation type="submission" date="2023-03" db="EMBL/GenBank/DDBJ databases">
        <title>Andean soil-derived lignocellulolytic bacterial consortium as a source of novel taxa and putative plastic-active enzymes.</title>
        <authorList>
            <person name="Diaz-Garcia L."/>
            <person name="Chuvochina M."/>
            <person name="Feuerriegel G."/>
            <person name="Bunk B."/>
            <person name="Sproer C."/>
            <person name="Streit W.R."/>
            <person name="Rodriguez L.M."/>
            <person name="Overmann J."/>
            <person name="Jimenez D.J."/>
        </authorList>
    </citation>
    <scope>NUCLEOTIDE SEQUENCE</scope>
    <source>
        <strain evidence="7">MAG 4610</strain>
    </source>
</reference>
<dbReference type="GO" id="GO:0032993">
    <property type="term" value="C:protein-DNA complex"/>
    <property type="evidence" value="ECO:0007669"/>
    <property type="project" value="TreeGrafter"/>
</dbReference>
<proteinExistence type="inferred from homology"/>
<dbReference type="PANTHER" id="PTHR30346">
    <property type="entry name" value="TRANSCRIPTIONAL DUAL REGULATOR HCAR-RELATED"/>
    <property type="match status" value="1"/>
</dbReference>
<evidence type="ECO:0000313" key="7">
    <source>
        <dbReference type="EMBL" id="WEK13505.1"/>
    </source>
</evidence>
<evidence type="ECO:0000259" key="6">
    <source>
        <dbReference type="Pfam" id="PF03466"/>
    </source>
</evidence>
<accession>A0AAJ6B302</accession>
<dbReference type="Pfam" id="PF03466">
    <property type="entry name" value="LysR_substrate"/>
    <property type="match status" value="1"/>
</dbReference>
<feature type="region of interest" description="Disordered" evidence="5">
    <location>
        <begin position="1"/>
        <end position="55"/>
    </location>
</feature>
<dbReference type="InterPro" id="IPR005119">
    <property type="entry name" value="LysR_subst-bd"/>
</dbReference>
<organism evidence="7 8">
    <name type="scientific">Candidatus Microbacterium phytovorans</name>
    <dbReference type="NCBI Taxonomy" id="3121374"/>
    <lineage>
        <taxon>Bacteria</taxon>
        <taxon>Bacillati</taxon>
        <taxon>Actinomycetota</taxon>
        <taxon>Actinomycetes</taxon>
        <taxon>Micrococcales</taxon>
        <taxon>Microbacteriaceae</taxon>
        <taxon>Microbacterium</taxon>
    </lineage>
</organism>
<dbReference type="GO" id="GO:0003700">
    <property type="term" value="F:DNA-binding transcription factor activity"/>
    <property type="evidence" value="ECO:0007669"/>
    <property type="project" value="TreeGrafter"/>
</dbReference>
<keyword evidence="2" id="KW-0805">Transcription regulation</keyword>
<dbReference type="PANTHER" id="PTHR30346:SF0">
    <property type="entry name" value="HCA OPERON TRANSCRIPTIONAL ACTIVATOR HCAR"/>
    <property type="match status" value="1"/>
</dbReference>
<keyword evidence="3" id="KW-0238">DNA-binding</keyword>
<evidence type="ECO:0000256" key="4">
    <source>
        <dbReference type="ARBA" id="ARBA00023163"/>
    </source>
</evidence>
<evidence type="ECO:0000256" key="5">
    <source>
        <dbReference type="SAM" id="MobiDB-lite"/>
    </source>
</evidence>
<dbReference type="SUPFAM" id="SSF53850">
    <property type="entry name" value="Periplasmic binding protein-like II"/>
    <property type="match status" value="1"/>
</dbReference>
<dbReference type="Gene3D" id="3.40.190.10">
    <property type="entry name" value="Periplasmic binding protein-like II"/>
    <property type="match status" value="2"/>
</dbReference>